<name>A0ABY7B077_9PSEU</name>
<sequence>MSIFEVLARYGTLALLRFAAALLLFLALHLIRIPLVLAAAVLAVALGRLDRYATRQASTSPRRPVNDFYPHTNTVGEEAFRVHA</sequence>
<keyword evidence="1" id="KW-0812">Transmembrane</keyword>
<keyword evidence="3" id="KW-1185">Reference proteome</keyword>
<proteinExistence type="predicted"/>
<keyword evidence="1" id="KW-0472">Membrane</keyword>
<evidence type="ECO:0008006" key="4">
    <source>
        <dbReference type="Google" id="ProtNLM"/>
    </source>
</evidence>
<reference evidence="2" key="1">
    <citation type="submission" date="2022-11" db="EMBL/GenBank/DDBJ databases">
        <authorList>
            <person name="Mo P."/>
        </authorList>
    </citation>
    <scope>NUCLEOTIDE SEQUENCE</scope>
    <source>
        <strain evidence="2">HUAS 11-8</strain>
    </source>
</reference>
<accession>A0ABY7B077</accession>
<dbReference type="EMBL" id="CP113836">
    <property type="protein sequence ID" value="WAL65601.1"/>
    <property type="molecule type" value="Genomic_DNA"/>
</dbReference>
<evidence type="ECO:0000313" key="3">
    <source>
        <dbReference type="Proteomes" id="UP001163203"/>
    </source>
</evidence>
<gene>
    <name evidence="2" type="ORF">ORV05_32760</name>
</gene>
<organism evidence="2 3">
    <name type="scientific">Amycolatopsis cynarae</name>
    <dbReference type="NCBI Taxonomy" id="2995223"/>
    <lineage>
        <taxon>Bacteria</taxon>
        <taxon>Bacillati</taxon>
        <taxon>Actinomycetota</taxon>
        <taxon>Actinomycetes</taxon>
        <taxon>Pseudonocardiales</taxon>
        <taxon>Pseudonocardiaceae</taxon>
        <taxon>Amycolatopsis</taxon>
    </lineage>
</organism>
<evidence type="ECO:0000256" key="1">
    <source>
        <dbReference type="SAM" id="Phobius"/>
    </source>
</evidence>
<dbReference type="Proteomes" id="UP001163203">
    <property type="component" value="Chromosome"/>
</dbReference>
<dbReference type="RefSeq" id="WP_268755750.1">
    <property type="nucleotide sequence ID" value="NZ_CP113836.1"/>
</dbReference>
<evidence type="ECO:0000313" key="2">
    <source>
        <dbReference type="EMBL" id="WAL65601.1"/>
    </source>
</evidence>
<feature type="transmembrane region" description="Helical" evidence="1">
    <location>
        <begin position="20"/>
        <end position="46"/>
    </location>
</feature>
<keyword evidence="1" id="KW-1133">Transmembrane helix</keyword>
<protein>
    <recommendedName>
        <fullName evidence="4">DUF4229 domain-containing protein</fullName>
    </recommendedName>
</protein>